<sequence length="207" mass="23440">MKTWILPARIAFSIAAYALAYILFAYSSVYHEFALLFKTQNRAFIIINIAAFVIIGLCYKRFEKAVFVICIIFASPSVLTHSKLFRSMSQSTVYVQYFSPHLIALLFFTVVVFLLAANRLERLDRQHEEMVSGGALEADVELITLNNIKMYSAFLAVALLSGLVLIALGYLATQIRVSWPIIIIMVVIGIVLALGCVLYLYRRWIKK</sequence>
<feature type="transmembrane region" description="Helical" evidence="1">
    <location>
        <begin position="42"/>
        <end position="59"/>
    </location>
</feature>
<feature type="transmembrane region" description="Helical" evidence="1">
    <location>
        <begin position="177"/>
        <end position="201"/>
    </location>
</feature>
<dbReference type="RefSeq" id="WP_038290073.1">
    <property type="nucleotide sequence ID" value="NZ_BAVR01000042.1"/>
</dbReference>
<accession>W4V8Y0</accession>
<keyword evidence="3" id="KW-1185">Reference proteome</keyword>
<dbReference type="Proteomes" id="UP000019109">
    <property type="component" value="Unassembled WGS sequence"/>
</dbReference>
<name>W4V8Y0_9FIRM</name>
<feature type="transmembrane region" description="Helical" evidence="1">
    <location>
        <begin position="12"/>
        <end position="30"/>
    </location>
</feature>
<reference evidence="2" key="1">
    <citation type="journal article" date="2014" name="Genome Announc.">
        <title>Draft Genome Sequence of Clostridium straminisolvens Strain JCM 21531T, Isolated from a Cellulose-Degrading Bacterial Community.</title>
        <authorList>
            <person name="Yuki M."/>
            <person name="Oshima K."/>
            <person name="Suda W."/>
            <person name="Sakamoto M."/>
            <person name="Kitamura K."/>
            <person name="Iida T."/>
            <person name="Hattori M."/>
            <person name="Ohkuma M."/>
        </authorList>
    </citation>
    <scope>NUCLEOTIDE SEQUENCE [LARGE SCALE GENOMIC DNA]</scope>
    <source>
        <strain evidence="2">JCM 21531</strain>
    </source>
</reference>
<feature type="transmembrane region" description="Helical" evidence="1">
    <location>
        <begin position="66"/>
        <end position="85"/>
    </location>
</feature>
<evidence type="ECO:0000313" key="3">
    <source>
        <dbReference type="Proteomes" id="UP000019109"/>
    </source>
</evidence>
<proteinExistence type="predicted"/>
<organism evidence="2 3">
    <name type="scientific">Acetivibrio straminisolvens JCM 21531</name>
    <dbReference type="NCBI Taxonomy" id="1294263"/>
    <lineage>
        <taxon>Bacteria</taxon>
        <taxon>Bacillati</taxon>
        <taxon>Bacillota</taxon>
        <taxon>Clostridia</taxon>
        <taxon>Eubacteriales</taxon>
        <taxon>Oscillospiraceae</taxon>
        <taxon>Acetivibrio</taxon>
    </lineage>
</organism>
<feature type="transmembrane region" description="Helical" evidence="1">
    <location>
        <begin position="97"/>
        <end position="117"/>
    </location>
</feature>
<feature type="transmembrane region" description="Helical" evidence="1">
    <location>
        <begin position="151"/>
        <end position="171"/>
    </location>
</feature>
<dbReference type="STRING" id="1294263.JCM21531_3210"/>
<dbReference type="EMBL" id="BAVR01000042">
    <property type="protein sequence ID" value="GAE89662.1"/>
    <property type="molecule type" value="Genomic_DNA"/>
</dbReference>
<keyword evidence="1" id="KW-0472">Membrane</keyword>
<keyword evidence="1" id="KW-1133">Transmembrane helix</keyword>
<dbReference type="OrthoDB" id="2087822at2"/>
<evidence type="ECO:0000313" key="2">
    <source>
        <dbReference type="EMBL" id="GAE89662.1"/>
    </source>
</evidence>
<protein>
    <submittedName>
        <fullName evidence="2">Uncharacterized protein</fullName>
    </submittedName>
</protein>
<comment type="caution">
    <text evidence="2">The sequence shown here is derived from an EMBL/GenBank/DDBJ whole genome shotgun (WGS) entry which is preliminary data.</text>
</comment>
<keyword evidence="1" id="KW-0812">Transmembrane</keyword>
<evidence type="ECO:0000256" key="1">
    <source>
        <dbReference type="SAM" id="Phobius"/>
    </source>
</evidence>
<dbReference type="AlphaFoldDB" id="W4V8Y0"/>
<gene>
    <name evidence="2" type="ORF">JCM21531_3210</name>
</gene>